<evidence type="ECO:0000313" key="2">
    <source>
        <dbReference type="Proteomes" id="UP000829398"/>
    </source>
</evidence>
<evidence type="ECO:0000313" key="1">
    <source>
        <dbReference type="EMBL" id="KAH9794988.1"/>
    </source>
</evidence>
<comment type="caution">
    <text evidence="1">The sequence shown here is derived from an EMBL/GenBank/DDBJ whole genome shotgun (WGS) entry which is preliminary data.</text>
</comment>
<dbReference type="EMBL" id="CM039171">
    <property type="protein sequence ID" value="KAH9794988.1"/>
    <property type="molecule type" value="Genomic_DNA"/>
</dbReference>
<sequence>MATSEDKQIPRVHNFELVEGMKLQINASGSSIGRNVRVQFQLRNCARTWILHWGFLYRGNTNWFIPAEHPKQGALQTPFVKSGEIYLVTVELRDPKIHAIEFVLKDGSHDRWLRLNHGNFRIEIPEIDTNTCLQPIPKDLIELRAYQNWERRGRPNNSPQQQQKDYNDALKELQLQLSNGISLKDLQSSHMTASTKPVFKNKEQIRYGVPSYPCRRHDVEKWLQKNYKGHVKTNTLPSSSFVALVENSLGADNVISRQSYHMDHEIVVLSKIISSDYHILVAVNMKGAAILHWGISKCSPGEWFNIAAELTERCKGEGELGLIAIMVWMSEISEAQDRFTNLLQKIYSSQPNDREIVRLIMAFVGRGGQGDVGQRIRDEILVIQRNNGCKTGMMEEWHQKLHNNTSPDDIIICEALLNYIRCGFKIDAYWQTLNCHGLSKQKLASYDRPIVSEPRFRADAKESLTRDLTMYLKTLKAVHSGADLESAIETCYKKLVDSRIELHPVLGTACGRAKDLLFLDISLASAIKTTMERGLKDLNFSHPPDWYRVSESYRTNDAQWALQAKAILDRLQLVLAERSQTYQKKFQPSVKYLGCLLGVEKYVIDNFTEELVRAQSEAVLSILINRFEPVLRKVANLGCWQVISPVEVCGFITSVNELITLQNKVYRRPTIIIASRITGEEEIPVGVVAVLTSDMPDVLSHVCFATCFDQNILRNLRLKEGKAVSIRLKSTNLIISSNLSLSSSALPSIPQGITFKRKIFRGKYAVSVEDFAPDMVGAKSCNIKFLRGRVPSWIKIPTSVAIPFGAFETVLSENINKDIANKISRLYKFINGGDLSKLQEIQEAVLQMSAPLSLRSLRKTVSPFDFSYIYELKNKMRSSGMPWPGDEGWNLAWRSIKKVWASKWNERAFISCRKANLNHDNLCMAVLIQETICGDYAFVIHTKNPLSGDNSEIYTEIVKGLGETLVGAYPGRAMSFVTKKNNLKSPIVTCYPSKLIGLYGKPSIIFRSDSNGEDLEKYAGAGLYDSVIMNDPEKVVLDYSRDPMVGDKSFQTSVFSKIAETGKIIESLYGYPQDIEGVLKDGSIYVVQARPQM</sequence>
<proteinExistence type="predicted"/>
<name>A0ACB8NA02_CITSI</name>
<gene>
    <name evidence="1" type="ORF">KPL71_005072</name>
</gene>
<reference evidence="2" key="1">
    <citation type="journal article" date="2023" name="Hortic. Res.">
        <title>A chromosome-level phased genome enabling allele-level studies in sweet orange: a case study on citrus Huanglongbing tolerance.</title>
        <authorList>
            <person name="Wu B."/>
            <person name="Yu Q."/>
            <person name="Deng Z."/>
            <person name="Duan Y."/>
            <person name="Luo F."/>
            <person name="Gmitter F. Jr."/>
        </authorList>
    </citation>
    <scope>NUCLEOTIDE SEQUENCE [LARGE SCALE GENOMIC DNA]</scope>
    <source>
        <strain evidence="2">cv. Valencia</strain>
    </source>
</reference>
<protein>
    <submittedName>
        <fullName evidence="1">Alpha-glucan water dikinase 2</fullName>
    </submittedName>
</protein>
<organism evidence="1 2">
    <name type="scientific">Citrus sinensis</name>
    <name type="common">Sweet orange</name>
    <name type="synonym">Citrus aurantium var. sinensis</name>
    <dbReference type="NCBI Taxonomy" id="2711"/>
    <lineage>
        <taxon>Eukaryota</taxon>
        <taxon>Viridiplantae</taxon>
        <taxon>Streptophyta</taxon>
        <taxon>Embryophyta</taxon>
        <taxon>Tracheophyta</taxon>
        <taxon>Spermatophyta</taxon>
        <taxon>Magnoliopsida</taxon>
        <taxon>eudicotyledons</taxon>
        <taxon>Gunneridae</taxon>
        <taxon>Pentapetalae</taxon>
        <taxon>rosids</taxon>
        <taxon>malvids</taxon>
        <taxon>Sapindales</taxon>
        <taxon>Rutaceae</taxon>
        <taxon>Aurantioideae</taxon>
        <taxon>Citrus</taxon>
    </lineage>
</organism>
<dbReference type="Proteomes" id="UP000829398">
    <property type="component" value="Chromosome 2"/>
</dbReference>
<keyword evidence="2" id="KW-1185">Reference proteome</keyword>
<accession>A0ACB8NA02</accession>